<gene>
    <name evidence="2" type="ORF">DP923_07630</name>
</gene>
<feature type="chain" id="PRO_5016627481" description="DUF922 domain-containing protein" evidence="1">
    <location>
        <begin position="22"/>
        <end position="196"/>
    </location>
</feature>
<evidence type="ECO:0008006" key="4">
    <source>
        <dbReference type="Google" id="ProtNLM"/>
    </source>
</evidence>
<dbReference type="InterPro" id="IPR010321">
    <property type="entry name" value="DUF922"/>
</dbReference>
<dbReference type="RefSeq" id="WP_112305241.1">
    <property type="nucleotide sequence ID" value="NZ_QMDV01000002.1"/>
</dbReference>
<keyword evidence="3" id="KW-1185">Reference proteome</keyword>
<dbReference type="AlphaFoldDB" id="A0A364RFL4"/>
<comment type="caution">
    <text evidence="2">The sequence shown here is derived from an EMBL/GenBank/DDBJ whole genome shotgun (WGS) entry which is preliminary data.</text>
</comment>
<reference evidence="2 3" key="1">
    <citation type="submission" date="2018-06" db="EMBL/GenBank/DDBJ databases">
        <authorList>
            <person name="Liu Z.-W."/>
        </authorList>
    </citation>
    <scope>NUCLEOTIDE SEQUENCE [LARGE SCALE GENOMIC DNA]</scope>
    <source>
        <strain evidence="2 3">2b14</strain>
    </source>
</reference>
<evidence type="ECO:0000313" key="2">
    <source>
        <dbReference type="EMBL" id="RAU83091.1"/>
    </source>
</evidence>
<evidence type="ECO:0000313" key="3">
    <source>
        <dbReference type="Proteomes" id="UP000251692"/>
    </source>
</evidence>
<keyword evidence="1" id="KW-0732">Signal</keyword>
<name>A0A364RFL4_9BACT</name>
<organism evidence="2 3">
    <name type="scientific">Pontibacter arcticus</name>
    <dbReference type="NCBI Taxonomy" id="2080288"/>
    <lineage>
        <taxon>Bacteria</taxon>
        <taxon>Pseudomonadati</taxon>
        <taxon>Bacteroidota</taxon>
        <taxon>Cytophagia</taxon>
        <taxon>Cytophagales</taxon>
        <taxon>Hymenobacteraceae</taxon>
        <taxon>Pontibacter</taxon>
    </lineage>
</organism>
<accession>A0A364RFL4</accession>
<evidence type="ECO:0000256" key="1">
    <source>
        <dbReference type="SAM" id="SignalP"/>
    </source>
</evidence>
<sequence>MFTFPVLLSLWANLIASGFSALNPAIPTDGSKTSKKESTGTIGEQLSWSTDRRLSWDDFRAVPDAANPHHALTAANLAVNGKCVNNTFVYEVRCVFLPTESWTKNKKSAKLLYHEQLHFDLTEVHARTLRKNLKSIGASCTTVKDKMNLTVAAAFKDWKAEQEKFDKLSNHGLDLEAQTALEENIIARLTALEAYK</sequence>
<dbReference type="EMBL" id="QMDV01000002">
    <property type="protein sequence ID" value="RAU83091.1"/>
    <property type="molecule type" value="Genomic_DNA"/>
</dbReference>
<dbReference type="Pfam" id="PF06037">
    <property type="entry name" value="DUF922"/>
    <property type="match status" value="1"/>
</dbReference>
<feature type="signal peptide" evidence="1">
    <location>
        <begin position="1"/>
        <end position="21"/>
    </location>
</feature>
<reference evidence="2 3" key="2">
    <citation type="submission" date="2018-07" db="EMBL/GenBank/DDBJ databases">
        <title>Pontibacter sp. 2b14 genomic sequence and assembly.</title>
        <authorList>
            <person name="Du Z.-J."/>
        </authorList>
    </citation>
    <scope>NUCLEOTIDE SEQUENCE [LARGE SCALE GENOMIC DNA]</scope>
    <source>
        <strain evidence="2 3">2b14</strain>
    </source>
</reference>
<dbReference type="OrthoDB" id="5431540at2"/>
<protein>
    <recommendedName>
        <fullName evidence="4">DUF922 domain-containing protein</fullName>
    </recommendedName>
</protein>
<proteinExistence type="predicted"/>
<dbReference type="Proteomes" id="UP000251692">
    <property type="component" value="Unassembled WGS sequence"/>
</dbReference>